<reference evidence="5" key="1">
    <citation type="submission" date="2016-07" db="EMBL/GenBank/DDBJ databases">
        <title>Nontailed viruses are major unrecognized killers of bacteria in the ocean.</title>
        <authorList>
            <person name="Kauffman K."/>
            <person name="Hussain F."/>
            <person name="Yang J."/>
            <person name="Arevalo P."/>
            <person name="Brown J."/>
            <person name="Cutler M."/>
            <person name="Kelly L."/>
            <person name="Polz M.F."/>
        </authorList>
    </citation>
    <scope>NUCLEOTIDE SEQUENCE [LARGE SCALE GENOMIC DNA]</scope>
    <source>
        <strain evidence="5">10N.222.48.A2</strain>
    </source>
</reference>
<dbReference type="InterPro" id="IPR050706">
    <property type="entry name" value="Cyclic-di-GMP_PDE-like"/>
</dbReference>
<evidence type="ECO:0000313" key="4">
    <source>
        <dbReference type="EMBL" id="TKG27260.1"/>
    </source>
</evidence>
<reference evidence="3" key="2">
    <citation type="submission" date="2016-07" db="EMBL/GenBank/DDBJ databases">
        <authorList>
            <person name="Wan K."/>
            <person name="Booth B."/>
            <person name="Spirohn K."/>
            <person name="Hao T."/>
            <person name="Hu Y."/>
            <person name="Calderwood M."/>
            <person name="Hill D."/>
            <person name="Mohr S."/>
            <person name="Vidal M."/>
            <person name="Celniker S."/>
            <person name="Perrimon N."/>
        </authorList>
    </citation>
    <scope>NUCLEOTIDE SEQUENCE</scope>
    <source>
        <strain evidence="3">10N.222.48.A2</strain>
    </source>
</reference>
<dbReference type="Gene3D" id="3.20.20.450">
    <property type="entry name" value="EAL domain"/>
    <property type="match status" value="1"/>
</dbReference>
<dbReference type="Pfam" id="PF00563">
    <property type="entry name" value="EAL"/>
    <property type="match status" value="1"/>
</dbReference>
<dbReference type="EMBL" id="MDBP01000050">
    <property type="protein sequence ID" value="PMP12840.1"/>
    <property type="molecule type" value="Genomic_DNA"/>
</dbReference>
<reference evidence="4 6" key="4">
    <citation type="submission" date="2019-04" db="EMBL/GenBank/DDBJ databases">
        <title>A reverse ecology approach based on a biological definition of microbial populations.</title>
        <authorList>
            <person name="Arevalo P."/>
            <person name="Vaninsberghe D."/>
            <person name="Elsherbini J."/>
            <person name="Gore J."/>
            <person name="Polz M."/>
        </authorList>
    </citation>
    <scope>NUCLEOTIDE SEQUENCE [LARGE SCALE GENOMIC DNA]</scope>
    <source>
        <strain evidence="4 6">10N.222.45.A8</strain>
    </source>
</reference>
<dbReference type="PANTHER" id="PTHR33121:SF56">
    <property type="entry name" value="SIGNALLING PROTEIN WITH EAL AND C2 DOMAINS"/>
    <property type="match status" value="1"/>
</dbReference>
<name>A0A2N7NG23_9VIBR</name>
<evidence type="ECO:0000259" key="2">
    <source>
        <dbReference type="PROSITE" id="PS50883"/>
    </source>
</evidence>
<dbReference type="InterPro" id="IPR035919">
    <property type="entry name" value="EAL_sf"/>
</dbReference>
<keyword evidence="1" id="KW-1133">Transmembrane helix</keyword>
<reference evidence="3" key="3">
    <citation type="journal article" date="2018" name="Nature">
        <title>A major lineage of non-tailed dsDNA viruses as unrecognized killers of marine bacteria.</title>
        <authorList>
            <person name="Kauffman K.M."/>
            <person name="Hussain F.A."/>
            <person name="Yang J."/>
            <person name="Arevalo P."/>
            <person name="Brown J.M."/>
            <person name="Chang W.K."/>
            <person name="VanInsberghe D."/>
            <person name="Elsherbini J."/>
            <person name="Sharma R.S."/>
            <person name="Cutler M.B."/>
            <person name="Kelly L."/>
            <person name="Polz M.F."/>
        </authorList>
    </citation>
    <scope>NUCLEOTIDE SEQUENCE</scope>
    <source>
        <strain evidence="3">10N.222.48.A2</strain>
    </source>
</reference>
<organism evidence="3 5">
    <name type="scientific">Vibrio tasmaniensis</name>
    <dbReference type="NCBI Taxonomy" id="212663"/>
    <lineage>
        <taxon>Bacteria</taxon>
        <taxon>Pseudomonadati</taxon>
        <taxon>Pseudomonadota</taxon>
        <taxon>Gammaproteobacteria</taxon>
        <taxon>Vibrionales</taxon>
        <taxon>Vibrionaceae</taxon>
        <taxon>Vibrio</taxon>
    </lineage>
</organism>
<keyword evidence="1" id="KW-0472">Membrane</keyword>
<evidence type="ECO:0000313" key="6">
    <source>
        <dbReference type="Proteomes" id="UP000308018"/>
    </source>
</evidence>
<protein>
    <submittedName>
        <fullName evidence="3">EAL domain-containing protein</fullName>
    </submittedName>
</protein>
<dbReference type="GO" id="GO:0071111">
    <property type="term" value="F:cyclic-guanylate-specific phosphodiesterase activity"/>
    <property type="evidence" value="ECO:0007669"/>
    <property type="project" value="InterPro"/>
</dbReference>
<dbReference type="EMBL" id="SYVV01000057">
    <property type="protein sequence ID" value="TKG27260.1"/>
    <property type="molecule type" value="Genomic_DNA"/>
</dbReference>
<dbReference type="PANTHER" id="PTHR33121">
    <property type="entry name" value="CYCLIC DI-GMP PHOSPHODIESTERASE PDEF"/>
    <property type="match status" value="1"/>
</dbReference>
<dbReference type="PROSITE" id="PS50883">
    <property type="entry name" value="EAL"/>
    <property type="match status" value="1"/>
</dbReference>
<feature type="transmembrane region" description="Helical" evidence="1">
    <location>
        <begin position="243"/>
        <end position="265"/>
    </location>
</feature>
<evidence type="ECO:0000256" key="1">
    <source>
        <dbReference type="SAM" id="Phobius"/>
    </source>
</evidence>
<dbReference type="AlphaFoldDB" id="A0A2N7NG23"/>
<dbReference type="RefSeq" id="WP_017061839.1">
    <property type="nucleotide sequence ID" value="NZ_MDBP01000050.1"/>
</dbReference>
<feature type="domain" description="EAL" evidence="2">
    <location>
        <begin position="266"/>
        <end position="513"/>
    </location>
</feature>
<keyword evidence="1" id="KW-0812">Transmembrane</keyword>
<dbReference type="Proteomes" id="UP000235579">
    <property type="component" value="Unassembled WGS sequence"/>
</dbReference>
<dbReference type="InterPro" id="IPR001633">
    <property type="entry name" value="EAL_dom"/>
</dbReference>
<comment type="caution">
    <text evidence="3">The sequence shown here is derived from an EMBL/GenBank/DDBJ whole genome shotgun (WGS) entry which is preliminary data.</text>
</comment>
<gene>
    <name evidence="3" type="ORF">BCS92_17975</name>
    <name evidence="4" type="ORF">FC057_23490</name>
</gene>
<dbReference type="SUPFAM" id="SSF141868">
    <property type="entry name" value="EAL domain-like"/>
    <property type="match status" value="1"/>
</dbReference>
<dbReference type="Proteomes" id="UP000308018">
    <property type="component" value="Unassembled WGS sequence"/>
</dbReference>
<proteinExistence type="predicted"/>
<dbReference type="CDD" id="cd01948">
    <property type="entry name" value="EAL"/>
    <property type="match status" value="1"/>
</dbReference>
<evidence type="ECO:0000313" key="3">
    <source>
        <dbReference type="EMBL" id="PMP12840.1"/>
    </source>
</evidence>
<sequence>MRSRHPWLDRLFSPHPQWVYKTGVMLLALLFSLLASLATSLYQVHNEIKHDVDYLDQIVSVAIKYGLEKPTLSEASVASGECSTDTIEQLEKLYVSHLLMSIPIVNLDKQKPYTYCSPFGVEQFEQRNFKNLLSTQLKGEMWRLAIYSLSTTPKHPPYLYGSNGQYGFLFPLRTEYLFLENDLDHQRSIRLSLPKENYTILEIGSLPNADRLYSNSVASNYLPLTFESSVSASRVLSKFKQNLWPVTTLLFMISLTILWLCVSYWHAKKEIALQKAVRDAQFFPYYQPIVDAQTGKMLGVEALLRWLPSDGRVIEPSKFIHYLEQSGDIIPTTENLITTIYRDLSSLMSQNAEFYCSVNITPLHLQNDDFYHYLKRFQHDYSKLTLELTERQPIENLAFASQRLALLKTLGLKISLDDAGTGYGGNSYLHYFDIDTIKIDKMFTRSIDEGKSAVLDGYIKMAKQLEMNLVAEGVENKLEANGLLLRGVFQHQGYYYAKPMSIEDLHRWALDYGYTHERVSEALS</sequence>
<dbReference type="SMART" id="SM00052">
    <property type="entry name" value="EAL"/>
    <property type="match status" value="1"/>
</dbReference>
<accession>A0A2N7NG23</accession>
<evidence type="ECO:0000313" key="5">
    <source>
        <dbReference type="Proteomes" id="UP000235579"/>
    </source>
</evidence>